<evidence type="ECO:0000259" key="9">
    <source>
        <dbReference type="PROSITE" id="PS50893"/>
    </source>
</evidence>
<accession>A0A381XAD0</accession>
<dbReference type="GO" id="GO:0005524">
    <property type="term" value="F:ATP binding"/>
    <property type="evidence" value="ECO:0007669"/>
    <property type="project" value="UniProtKB-KW"/>
</dbReference>
<evidence type="ECO:0000256" key="1">
    <source>
        <dbReference type="ARBA" id="ARBA00004202"/>
    </source>
</evidence>
<evidence type="ECO:0000256" key="6">
    <source>
        <dbReference type="ARBA" id="ARBA00022840"/>
    </source>
</evidence>
<evidence type="ECO:0000256" key="8">
    <source>
        <dbReference type="ARBA" id="ARBA00023136"/>
    </source>
</evidence>
<feature type="domain" description="ABC transporter" evidence="9">
    <location>
        <begin position="9"/>
        <end position="256"/>
    </location>
</feature>
<dbReference type="FunFam" id="3.40.50.300:FF:000016">
    <property type="entry name" value="Oligopeptide ABC transporter ATP-binding component"/>
    <property type="match status" value="1"/>
</dbReference>
<dbReference type="NCBIfam" id="TIGR01727">
    <property type="entry name" value="oligo_HPY"/>
    <property type="match status" value="1"/>
</dbReference>
<dbReference type="AlphaFoldDB" id="A0A381XAD0"/>
<evidence type="ECO:0000256" key="4">
    <source>
        <dbReference type="ARBA" id="ARBA00022519"/>
    </source>
</evidence>
<dbReference type="Pfam" id="PF00005">
    <property type="entry name" value="ABC_tran"/>
    <property type="match status" value="1"/>
</dbReference>
<dbReference type="SMART" id="SM00382">
    <property type="entry name" value="AAA"/>
    <property type="match status" value="1"/>
</dbReference>
<dbReference type="InterPro" id="IPR050388">
    <property type="entry name" value="ABC_Ni/Peptide_Import"/>
</dbReference>
<keyword evidence="5" id="KW-0547">Nucleotide-binding</keyword>
<gene>
    <name evidence="10" type="ORF">METZ01_LOCUS114356</name>
</gene>
<comment type="subcellular location">
    <subcellularLocation>
        <location evidence="1">Cell membrane</location>
        <topology evidence="1">Peripheral membrane protein</topology>
    </subcellularLocation>
</comment>
<keyword evidence="2" id="KW-0813">Transport</keyword>
<evidence type="ECO:0000256" key="7">
    <source>
        <dbReference type="ARBA" id="ARBA00022967"/>
    </source>
</evidence>
<dbReference type="EMBL" id="UINC01014421">
    <property type="protein sequence ID" value="SVA61502.1"/>
    <property type="molecule type" value="Genomic_DNA"/>
</dbReference>
<evidence type="ECO:0000256" key="5">
    <source>
        <dbReference type="ARBA" id="ARBA00022741"/>
    </source>
</evidence>
<organism evidence="10">
    <name type="scientific">marine metagenome</name>
    <dbReference type="NCBI Taxonomy" id="408172"/>
    <lineage>
        <taxon>unclassified sequences</taxon>
        <taxon>metagenomes</taxon>
        <taxon>ecological metagenomes</taxon>
    </lineage>
</organism>
<dbReference type="SUPFAM" id="SSF52540">
    <property type="entry name" value="P-loop containing nucleoside triphosphate hydrolases"/>
    <property type="match status" value="1"/>
</dbReference>
<name>A0A381XAD0_9ZZZZ</name>
<dbReference type="GO" id="GO:0005886">
    <property type="term" value="C:plasma membrane"/>
    <property type="evidence" value="ECO:0007669"/>
    <property type="project" value="UniProtKB-SubCell"/>
</dbReference>
<keyword evidence="6" id="KW-0067">ATP-binding</keyword>
<dbReference type="GO" id="GO:0016887">
    <property type="term" value="F:ATP hydrolysis activity"/>
    <property type="evidence" value="ECO:0007669"/>
    <property type="project" value="InterPro"/>
</dbReference>
<dbReference type="PANTHER" id="PTHR43297">
    <property type="entry name" value="OLIGOPEPTIDE TRANSPORT ATP-BINDING PROTEIN APPD"/>
    <property type="match status" value="1"/>
</dbReference>
<dbReference type="PANTHER" id="PTHR43297:SF14">
    <property type="entry name" value="ATPASE AAA-TYPE CORE DOMAIN-CONTAINING PROTEIN"/>
    <property type="match status" value="1"/>
</dbReference>
<sequence length="327" mass="36025">VATENILEIDNLNVGFVTERGTLKALRNVDLTIPNGAIVGVVGESGCGKSTLINSIIGLLANNAQITSGAMIFEGSDLLSKSEQELRAIRGQRISMVSQDPMTALNPILSIGTQMIDIQYRTASSRHEKRARSIKMLTQVGIPDPETRFNDYPHQFSGGMRQRIAIAMALQVEPTLLIADEPTTALDATLEVQIIRRLNELQQNMGCSILFVSHHLGVIAELCDYVVVMYGGEVVEQGSVRDIFHRASHPYTQKLLECDPASIAETTHSLPTIPGEVPNLDELPSGCIFFDRCDHRFDSCQRSHPRIEQIEAGHWIRCPVLAQQKTS</sequence>
<dbReference type="CDD" id="cd03257">
    <property type="entry name" value="ABC_NikE_OppD_transporters"/>
    <property type="match status" value="1"/>
</dbReference>
<dbReference type="InterPro" id="IPR017871">
    <property type="entry name" value="ABC_transporter-like_CS"/>
</dbReference>
<evidence type="ECO:0000256" key="2">
    <source>
        <dbReference type="ARBA" id="ARBA00022448"/>
    </source>
</evidence>
<keyword evidence="7" id="KW-1278">Translocase</keyword>
<keyword evidence="8" id="KW-0472">Membrane</keyword>
<keyword evidence="4" id="KW-0997">Cell inner membrane</keyword>
<dbReference type="InterPro" id="IPR003593">
    <property type="entry name" value="AAA+_ATPase"/>
</dbReference>
<dbReference type="GO" id="GO:0015833">
    <property type="term" value="P:peptide transport"/>
    <property type="evidence" value="ECO:0007669"/>
    <property type="project" value="InterPro"/>
</dbReference>
<dbReference type="InterPro" id="IPR013563">
    <property type="entry name" value="Oligopep_ABC_C"/>
</dbReference>
<proteinExistence type="predicted"/>
<dbReference type="InterPro" id="IPR027417">
    <property type="entry name" value="P-loop_NTPase"/>
</dbReference>
<reference evidence="10" key="1">
    <citation type="submission" date="2018-05" db="EMBL/GenBank/DDBJ databases">
        <authorList>
            <person name="Lanie J.A."/>
            <person name="Ng W.-L."/>
            <person name="Kazmierczak K.M."/>
            <person name="Andrzejewski T.M."/>
            <person name="Davidsen T.M."/>
            <person name="Wayne K.J."/>
            <person name="Tettelin H."/>
            <person name="Glass J.I."/>
            <person name="Rusch D."/>
            <person name="Podicherti R."/>
            <person name="Tsui H.-C.T."/>
            <person name="Winkler M.E."/>
        </authorList>
    </citation>
    <scope>NUCLEOTIDE SEQUENCE</scope>
</reference>
<dbReference type="PROSITE" id="PS00211">
    <property type="entry name" value="ABC_TRANSPORTER_1"/>
    <property type="match status" value="1"/>
</dbReference>
<dbReference type="Gene3D" id="3.40.50.300">
    <property type="entry name" value="P-loop containing nucleotide triphosphate hydrolases"/>
    <property type="match status" value="1"/>
</dbReference>
<evidence type="ECO:0000256" key="3">
    <source>
        <dbReference type="ARBA" id="ARBA00022475"/>
    </source>
</evidence>
<dbReference type="PROSITE" id="PS50893">
    <property type="entry name" value="ABC_TRANSPORTER_2"/>
    <property type="match status" value="1"/>
</dbReference>
<keyword evidence="3" id="KW-1003">Cell membrane</keyword>
<protein>
    <recommendedName>
        <fullName evidence="9">ABC transporter domain-containing protein</fullName>
    </recommendedName>
</protein>
<dbReference type="Pfam" id="PF08352">
    <property type="entry name" value="oligo_HPY"/>
    <property type="match status" value="1"/>
</dbReference>
<evidence type="ECO:0000313" key="10">
    <source>
        <dbReference type="EMBL" id="SVA61502.1"/>
    </source>
</evidence>
<feature type="non-terminal residue" evidence="10">
    <location>
        <position position="1"/>
    </location>
</feature>
<dbReference type="InterPro" id="IPR003439">
    <property type="entry name" value="ABC_transporter-like_ATP-bd"/>
</dbReference>